<sequence length="288" mass="32896">MKTRFFTVVLMCFMAGVMFAQKSINNYKYVIVPNKFDFLKEKDQYQLNSLTKFLFNKYGFEAIMEGGEYPEDLNFNRCLALKTDVNKDSGMFKTKLTVILKDCNERVVYTSEIGDSREKEFKKAYNEALRHAFNSIEALNYKYEPVNDKVVMGTDAPVSASTNDSEEVKALKQEIETLKNKQEINKPAVVGASVVALEAANTSSKAPESAGHVNKVLSGVLYAQKIENGYQLVDSTPKVVYKLKQTHLDNVFLVENKSAIVFKQDEHWVVEYYENNTLKQQKLTIKFF</sequence>
<dbReference type="EMBL" id="VDCS01000009">
    <property type="protein sequence ID" value="TNJ43774.1"/>
    <property type="molecule type" value="Genomic_DNA"/>
</dbReference>
<keyword evidence="3" id="KW-1185">Reference proteome</keyword>
<evidence type="ECO:0000256" key="1">
    <source>
        <dbReference type="SAM" id="SignalP"/>
    </source>
</evidence>
<accession>A0A5C4SJE3</accession>
<proteinExistence type="predicted"/>
<comment type="caution">
    <text evidence="2">The sequence shown here is derived from an EMBL/GenBank/DDBJ whole genome shotgun (WGS) entry which is preliminary data.</text>
</comment>
<gene>
    <name evidence="2" type="ORF">FGF67_10410</name>
</gene>
<dbReference type="Proteomes" id="UP000308713">
    <property type="component" value="Unassembled WGS sequence"/>
</dbReference>
<evidence type="ECO:0008006" key="4">
    <source>
        <dbReference type="Google" id="ProtNLM"/>
    </source>
</evidence>
<keyword evidence="1" id="KW-0732">Signal</keyword>
<protein>
    <recommendedName>
        <fullName evidence="4">Secreted protein</fullName>
    </recommendedName>
</protein>
<dbReference type="RefSeq" id="WP_139697478.1">
    <property type="nucleotide sequence ID" value="NZ_CP074074.1"/>
</dbReference>
<dbReference type="OrthoDB" id="1274006at2"/>
<name>A0A5C4SJE3_9FLAO</name>
<reference evidence="2 3" key="1">
    <citation type="submission" date="2019-05" db="EMBL/GenBank/DDBJ databases">
        <title>Tamlana fucoidanivorans sp. nov., isolated from the surface of algae collected from Fujian province in China.</title>
        <authorList>
            <person name="Li J."/>
        </authorList>
    </citation>
    <scope>NUCLEOTIDE SEQUENCE [LARGE SCALE GENOMIC DNA]</scope>
    <source>
        <strain evidence="2 3">CW2-9</strain>
    </source>
</reference>
<dbReference type="AlphaFoldDB" id="A0A5C4SJE3"/>
<evidence type="ECO:0000313" key="2">
    <source>
        <dbReference type="EMBL" id="TNJ43774.1"/>
    </source>
</evidence>
<feature type="chain" id="PRO_5023074396" description="Secreted protein" evidence="1">
    <location>
        <begin position="21"/>
        <end position="288"/>
    </location>
</feature>
<organism evidence="2 3">
    <name type="scientific">Allotamlana fucoidanivorans</name>
    <dbReference type="NCBI Taxonomy" id="2583814"/>
    <lineage>
        <taxon>Bacteria</taxon>
        <taxon>Pseudomonadati</taxon>
        <taxon>Bacteroidota</taxon>
        <taxon>Flavobacteriia</taxon>
        <taxon>Flavobacteriales</taxon>
        <taxon>Flavobacteriaceae</taxon>
        <taxon>Allotamlana</taxon>
    </lineage>
</organism>
<evidence type="ECO:0000313" key="3">
    <source>
        <dbReference type="Proteomes" id="UP000308713"/>
    </source>
</evidence>
<feature type="signal peptide" evidence="1">
    <location>
        <begin position="1"/>
        <end position="20"/>
    </location>
</feature>